<evidence type="ECO:0000259" key="1">
    <source>
        <dbReference type="Pfam" id="PF12246"/>
    </source>
</evidence>
<dbReference type="InterPro" id="IPR022039">
    <property type="entry name" value="MKT1_C"/>
</dbReference>
<dbReference type="AlphaFoldDB" id="A0A6A6SDW1"/>
<dbReference type="Proteomes" id="UP000799753">
    <property type="component" value="Unassembled WGS sequence"/>
</dbReference>
<sequence>MSRRRPLRRPYLSTKPTGPWVRRYCLCKISPSSRSRSQRRTITRYATYISRDRLANKIQPLSTTDEILYNSIWRFLALREYVDADHKLTAWGKVLVTAVAALKGKSDLEEAVVIAVELLRLNILNSDLNMFEYRGAPMRGDGECLVLGLFYIQSDKCTVTDRQFNLLISRVAGLGHLRHNPIGFTGPLSQHLLGYGSIINLVRQTLRDLVEVTTTHMFMGAFAKRNVPNLSEIALKLPFLLSTNCALSIAVKTYLDEIVNNEDSDIAKTKERVRDGGINKYFPQSVDVLGDLGTGFELWDAVLEGVKNAGSGSIKESEKKVWAEASEWLKGKR</sequence>
<keyword evidence="3" id="KW-1185">Reference proteome</keyword>
<evidence type="ECO:0000313" key="3">
    <source>
        <dbReference type="Proteomes" id="UP000799753"/>
    </source>
</evidence>
<dbReference type="Pfam" id="PF12246">
    <property type="entry name" value="MKT1_C"/>
    <property type="match status" value="1"/>
</dbReference>
<accession>A0A6A6SDW1</accession>
<proteinExistence type="predicted"/>
<gene>
    <name evidence="2" type="ORF">P280DRAFT_295</name>
</gene>
<organism evidence="2 3">
    <name type="scientific">Massarina eburnea CBS 473.64</name>
    <dbReference type="NCBI Taxonomy" id="1395130"/>
    <lineage>
        <taxon>Eukaryota</taxon>
        <taxon>Fungi</taxon>
        <taxon>Dikarya</taxon>
        <taxon>Ascomycota</taxon>
        <taxon>Pezizomycotina</taxon>
        <taxon>Dothideomycetes</taxon>
        <taxon>Pleosporomycetidae</taxon>
        <taxon>Pleosporales</taxon>
        <taxon>Massarineae</taxon>
        <taxon>Massarinaceae</taxon>
        <taxon>Massarina</taxon>
    </lineage>
</organism>
<dbReference type="OrthoDB" id="17262at2759"/>
<evidence type="ECO:0000313" key="2">
    <source>
        <dbReference type="EMBL" id="KAF2646026.1"/>
    </source>
</evidence>
<feature type="domain" description="Post-transcriptional regulator MKT1 C-terminal" evidence="1">
    <location>
        <begin position="74"/>
        <end position="330"/>
    </location>
</feature>
<name>A0A6A6SDW1_9PLEO</name>
<protein>
    <recommendedName>
        <fullName evidence="1">Post-transcriptional regulator MKT1 C-terminal domain-containing protein</fullName>
    </recommendedName>
</protein>
<reference evidence="2" key="1">
    <citation type="journal article" date="2020" name="Stud. Mycol.">
        <title>101 Dothideomycetes genomes: a test case for predicting lifestyles and emergence of pathogens.</title>
        <authorList>
            <person name="Haridas S."/>
            <person name="Albert R."/>
            <person name="Binder M."/>
            <person name="Bloem J."/>
            <person name="Labutti K."/>
            <person name="Salamov A."/>
            <person name="Andreopoulos B."/>
            <person name="Baker S."/>
            <person name="Barry K."/>
            <person name="Bills G."/>
            <person name="Bluhm B."/>
            <person name="Cannon C."/>
            <person name="Castanera R."/>
            <person name="Culley D."/>
            <person name="Daum C."/>
            <person name="Ezra D."/>
            <person name="Gonzalez J."/>
            <person name="Henrissat B."/>
            <person name="Kuo A."/>
            <person name="Liang C."/>
            <person name="Lipzen A."/>
            <person name="Lutzoni F."/>
            <person name="Magnuson J."/>
            <person name="Mondo S."/>
            <person name="Nolan M."/>
            <person name="Ohm R."/>
            <person name="Pangilinan J."/>
            <person name="Park H.-J."/>
            <person name="Ramirez L."/>
            <person name="Alfaro M."/>
            <person name="Sun H."/>
            <person name="Tritt A."/>
            <person name="Yoshinaga Y."/>
            <person name="Zwiers L.-H."/>
            <person name="Turgeon B."/>
            <person name="Goodwin S."/>
            <person name="Spatafora J."/>
            <person name="Crous P."/>
            <person name="Grigoriev I."/>
        </authorList>
    </citation>
    <scope>NUCLEOTIDE SEQUENCE</scope>
    <source>
        <strain evidence="2">CBS 473.64</strain>
    </source>
</reference>
<dbReference type="EMBL" id="MU006776">
    <property type="protein sequence ID" value="KAF2646026.1"/>
    <property type="molecule type" value="Genomic_DNA"/>
</dbReference>